<organism evidence="4 5">
    <name type="scientific">Antiquaquibacter soli</name>
    <dbReference type="NCBI Taxonomy" id="3064523"/>
    <lineage>
        <taxon>Bacteria</taxon>
        <taxon>Bacillati</taxon>
        <taxon>Actinomycetota</taxon>
        <taxon>Actinomycetes</taxon>
        <taxon>Micrococcales</taxon>
        <taxon>Microbacteriaceae</taxon>
        <taxon>Antiquaquibacter</taxon>
    </lineage>
</organism>
<dbReference type="Proteomes" id="UP001241072">
    <property type="component" value="Unassembled WGS sequence"/>
</dbReference>
<sequence>MNKFLLSACAIPAGLVLALAVPLSASAHVSASATSTAAGSYSVITFSVPHGCDGSPTTAITIEIPEGIDTVTPTVNPNWSISRELEPLEGADDGTERTASVTYTAATPLDADLRDAFELSLRLPDGQPGDTVEFPVLQSCVAGETVWDGEEVPMIVLTAAEADDHDGHDAAVEHAETDEDDAAAPVSATAGPGDDVLARVLGGLGLVLGTIGLVLGISARRKAAQS</sequence>
<dbReference type="CDD" id="cd08545">
    <property type="entry name" value="YcnI_like"/>
    <property type="match status" value="1"/>
</dbReference>
<name>A0ABT9BMQ4_9MICO</name>
<feature type="chain" id="PRO_5046784284" evidence="2">
    <location>
        <begin position="28"/>
        <end position="226"/>
    </location>
</feature>
<evidence type="ECO:0000256" key="1">
    <source>
        <dbReference type="SAM" id="Phobius"/>
    </source>
</evidence>
<evidence type="ECO:0000259" key="3">
    <source>
        <dbReference type="Pfam" id="PF07987"/>
    </source>
</evidence>
<evidence type="ECO:0000256" key="2">
    <source>
        <dbReference type="SAM" id="SignalP"/>
    </source>
</evidence>
<dbReference type="InterPro" id="IPR038507">
    <property type="entry name" value="YcnI-like_sf"/>
</dbReference>
<feature type="domain" description="YncI copper-binding" evidence="3">
    <location>
        <begin position="28"/>
        <end position="151"/>
    </location>
</feature>
<feature type="transmembrane region" description="Helical" evidence="1">
    <location>
        <begin position="196"/>
        <end position="217"/>
    </location>
</feature>
<evidence type="ECO:0000313" key="5">
    <source>
        <dbReference type="Proteomes" id="UP001241072"/>
    </source>
</evidence>
<dbReference type="Gene3D" id="2.60.40.2230">
    <property type="entry name" value="Uncharacterised protein YcnI-like PF07987, DUF1775"/>
    <property type="match status" value="1"/>
</dbReference>
<accession>A0ABT9BMQ4</accession>
<dbReference type="EMBL" id="JAUQUB010000001">
    <property type="protein sequence ID" value="MDO7882317.1"/>
    <property type="molecule type" value="Genomic_DNA"/>
</dbReference>
<reference evidence="4 5" key="1">
    <citation type="submission" date="2023-07" db="EMBL/GenBank/DDBJ databases">
        <title>Protaetiibacter sp. nov WY-16 isolated from soil.</title>
        <authorList>
            <person name="Liu B."/>
            <person name="Wan Y."/>
        </authorList>
    </citation>
    <scope>NUCLEOTIDE SEQUENCE [LARGE SCALE GENOMIC DNA]</scope>
    <source>
        <strain evidence="4 5">WY-16</strain>
    </source>
</reference>
<evidence type="ECO:0000313" key="4">
    <source>
        <dbReference type="EMBL" id="MDO7882317.1"/>
    </source>
</evidence>
<dbReference type="InterPro" id="IPR012533">
    <property type="entry name" value="YcnI-copper_dom"/>
</dbReference>
<keyword evidence="1" id="KW-0812">Transmembrane</keyword>
<comment type="caution">
    <text evidence="4">The sequence shown here is derived from an EMBL/GenBank/DDBJ whole genome shotgun (WGS) entry which is preliminary data.</text>
</comment>
<gene>
    <name evidence="4" type="ORF">Q5716_08780</name>
</gene>
<keyword evidence="5" id="KW-1185">Reference proteome</keyword>
<proteinExistence type="predicted"/>
<keyword evidence="1" id="KW-0472">Membrane</keyword>
<dbReference type="RefSeq" id="WP_305002696.1">
    <property type="nucleotide sequence ID" value="NZ_JAUQUB010000001.1"/>
</dbReference>
<dbReference type="Pfam" id="PF07987">
    <property type="entry name" value="DUF1775"/>
    <property type="match status" value="1"/>
</dbReference>
<keyword evidence="1" id="KW-1133">Transmembrane helix</keyword>
<feature type="signal peptide" evidence="2">
    <location>
        <begin position="1"/>
        <end position="27"/>
    </location>
</feature>
<protein>
    <submittedName>
        <fullName evidence="4">YcnI family protein</fullName>
    </submittedName>
</protein>
<keyword evidence="2" id="KW-0732">Signal</keyword>